<dbReference type="Gramene" id="OE9A021613T1">
    <property type="protein sequence ID" value="OE9A021613C1"/>
    <property type="gene ID" value="OE9A021613"/>
</dbReference>
<evidence type="ECO:0000313" key="1">
    <source>
        <dbReference type="EMBL" id="CAA3012340.1"/>
    </source>
</evidence>
<proteinExistence type="predicted"/>
<comment type="caution">
    <text evidence="1">The sequence shown here is derived from an EMBL/GenBank/DDBJ whole genome shotgun (WGS) entry which is preliminary data.</text>
</comment>
<organism evidence="1 2">
    <name type="scientific">Olea europaea subsp. europaea</name>
    <dbReference type="NCBI Taxonomy" id="158383"/>
    <lineage>
        <taxon>Eukaryota</taxon>
        <taxon>Viridiplantae</taxon>
        <taxon>Streptophyta</taxon>
        <taxon>Embryophyta</taxon>
        <taxon>Tracheophyta</taxon>
        <taxon>Spermatophyta</taxon>
        <taxon>Magnoliopsida</taxon>
        <taxon>eudicotyledons</taxon>
        <taxon>Gunneridae</taxon>
        <taxon>Pentapetalae</taxon>
        <taxon>asterids</taxon>
        <taxon>lamiids</taxon>
        <taxon>Lamiales</taxon>
        <taxon>Oleaceae</taxon>
        <taxon>Oleeae</taxon>
        <taxon>Olea</taxon>
    </lineage>
</organism>
<evidence type="ECO:0000313" key="2">
    <source>
        <dbReference type="Proteomes" id="UP000594638"/>
    </source>
</evidence>
<accession>A0A8S0U2R2</accession>
<dbReference type="AlphaFoldDB" id="A0A8S0U2R2"/>
<reference evidence="1 2" key="1">
    <citation type="submission" date="2019-12" db="EMBL/GenBank/DDBJ databases">
        <authorList>
            <person name="Alioto T."/>
            <person name="Alioto T."/>
            <person name="Gomez Garrido J."/>
        </authorList>
    </citation>
    <scope>NUCLEOTIDE SEQUENCE [LARGE SCALE GENOMIC DNA]</scope>
</reference>
<keyword evidence="2" id="KW-1185">Reference proteome</keyword>
<gene>
    <name evidence="1" type="ORF">OLEA9_A021613</name>
</gene>
<protein>
    <submittedName>
        <fullName evidence="1">Uncharacterized protein</fullName>
    </submittedName>
</protein>
<name>A0A8S0U2R2_OLEEU</name>
<dbReference type="EMBL" id="CACTIH010007397">
    <property type="protein sequence ID" value="CAA3012340.1"/>
    <property type="molecule type" value="Genomic_DNA"/>
</dbReference>
<sequence>MGSEQEKPDQNPALLGITEENADAHNLVISAYRDWEKVVTFDDEASLMDLVPRLSIEQSSSYLQLEGSSNSNKVLSSQNFDKFSYLQQNVSSPHIMQYKYSIRGLSNLDGYFHSVNPVNIMLEQPSKIPVQVAKTLLCNAESMSQAFCAYEQLKCFGIGSLQDSDMQSSADLQSVVNCFLPCPVVPLYSAQRRWKILFSVFKMILNKKNYGKQLSCRNSKVFVNADAELDTVGLYRAGIVVSCN</sequence>
<dbReference type="OrthoDB" id="1604062at2759"/>
<dbReference type="Proteomes" id="UP000594638">
    <property type="component" value="Unassembled WGS sequence"/>
</dbReference>